<name>A0A8X6FZE4_TRICU</name>
<dbReference type="Proteomes" id="UP000887116">
    <property type="component" value="Unassembled WGS sequence"/>
</dbReference>
<keyword evidence="2" id="KW-1185">Reference proteome</keyword>
<organism evidence="1 2">
    <name type="scientific">Trichonephila clavata</name>
    <name type="common">Joro spider</name>
    <name type="synonym">Nephila clavata</name>
    <dbReference type="NCBI Taxonomy" id="2740835"/>
    <lineage>
        <taxon>Eukaryota</taxon>
        <taxon>Metazoa</taxon>
        <taxon>Ecdysozoa</taxon>
        <taxon>Arthropoda</taxon>
        <taxon>Chelicerata</taxon>
        <taxon>Arachnida</taxon>
        <taxon>Araneae</taxon>
        <taxon>Araneomorphae</taxon>
        <taxon>Entelegynae</taxon>
        <taxon>Araneoidea</taxon>
        <taxon>Nephilidae</taxon>
        <taxon>Trichonephila</taxon>
    </lineage>
</organism>
<dbReference type="EMBL" id="BMAO01033815">
    <property type="protein sequence ID" value="GFQ92007.1"/>
    <property type="molecule type" value="Genomic_DNA"/>
</dbReference>
<sequence>MHLFTLKVTFVGHNETIFEIGRITDVICHRMFSKSAKCMPNSVPLKQGNKRNAQEPDKLCTVNVQQELHGIEPSYAYGEQYVNWQQSYNRHYSFSGTCISKCVGYLRKVL</sequence>
<evidence type="ECO:0000313" key="1">
    <source>
        <dbReference type="EMBL" id="GFQ92007.1"/>
    </source>
</evidence>
<proteinExistence type="predicted"/>
<protein>
    <submittedName>
        <fullName evidence="1">Uncharacterized protein</fullName>
    </submittedName>
</protein>
<dbReference type="AlphaFoldDB" id="A0A8X6FZE4"/>
<accession>A0A8X6FZE4</accession>
<gene>
    <name evidence="1" type="ORF">TNCT_245871</name>
</gene>
<reference evidence="1" key="1">
    <citation type="submission" date="2020-07" db="EMBL/GenBank/DDBJ databases">
        <title>Multicomponent nature underlies the extraordinary mechanical properties of spider dragline silk.</title>
        <authorList>
            <person name="Kono N."/>
            <person name="Nakamura H."/>
            <person name="Mori M."/>
            <person name="Yoshida Y."/>
            <person name="Ohtoshi R."/>
            <person name="Malay A.D."/>
            <person name="Moran D.A.P."/>
            <person name="Tomita M."/>
            <person name="Numata K."/>
            <person name="Arakawa K."/>
        </authorList>
    </citation>
    <scope>NUCLEOTIDE SEQUENCE</scope>
</reference>
<comment type="caution">
    <text evidence="1">The sequence shown here is derived from an EMBL/GenBank/DDBJ whole genome shotgun (WGS) entry which is preliminary data.</text>
</comment>
<evidence type="ECO:0000313" key="2">
    <source>
        <dbReference type="Proteomes" id="UP000887116"/>
    </source>
</evidence>